<sequence length="114" mass="11663">MKAVTLVGFVAYAASAVSSPIISGRQSTTDQLFEALGPLGEFVNGVNNCTPVDVGVGAVEPNGSIATINLDIDQNDVRVNGILKCISNAVPVPVSSRPTTKRSPGLDIDLGVAL</sequence>
<feature type="chain" id="PRO_5025355028" description="Hydrophobin" evidence="1">
    <location>
        <begin position="19"/>
        <end position="114"/>
    </location>
</feature>
<gene>
    <name evidence="2" type="ORF">M409DRAFT_25988</name>
</gene>
<organism evidence="2 3">
    <name type="scientific">Zasmidium cellare ATCC 36951</name>
    <dbReference type="NCBI Taxonomy" id="1080233"/>
    <lineage>
        <taxon>Eukaryota</taxon>
        <taxon>Fungi</taxon>
        <taxon>Dikarya</taxon>
        <taxon>Ascomycota</taxon>
        <taxon>Pezizomycotina</taxon>
        <taxon>Dothideomycetes</taxon>
        <taxon>Dothideomycetidae</taxon>
        <taxon>Mycosphaerellales</taxon>
        <taxon>Mycosphaerellaceae</taxon>
        <taxon>Zasmidium</taxon>
    </lineage>
</organism>
<evidence type="ECO:0000313" key="3">
    <source>
        <dbReference type="Proteomes" id="UP000799537"/>
    </source>
</evidence>
<evidence type="ECO:0000256" key="1">
    <source>
        <dbReference type="SAM" id="SignalP"/>
    </source>
</evidence>
<reference evidence="2" key="1">
    <citation type="journal article" date="2020" name="Stud. Mycol.">
        <title>101 Dothideomycetes genomes: a test case for predicting lifestyles and emergence of pathogens.</title>
        <authorList>
            <person name="Haridas S."/>
            <person name="Albert R."/>
            <person name="Binder M."/>
            <person name="Bloem J."/>
            <person name="Labutti K."/>
            <person name="Salamov A."/>
            <person name="Andreopoulos B."/>
            <person name="Baker S."/>
            <person name="Barry K."/>
            <person name="Bills G."/>
            <person name="Bluhm B."/>
            <person name="Cannon C."/>
            <person name="Castanera R."/>
            <person name="Culley D."/>
            <person name="Daum C."/>
            <person name="Ezra D."/>
            <person name="Gonzalez J."/>
            <person name="Henrissat B."/>
            <person name="Kuo A."/>
            <person name="Liang C."/>
            <person name="Lipzen A."/>
            <person name="Lutzoni F."/>
            <person name="Magnuson J."/>
            <person name="Mondo S."/>
            <person name="Nolan M."/>
            <person name="Ohm R."/>
            <person name="Pangilinan J."/>
            <person name="Park H.-J."/>
            <person name="Ramirez L."/>
            <person name="Alfaro M."/>
            <person name="Sun H."/>
            <person name="Tritt A."/>
            <person name="Yoshinaga Y."/>
            <person name="Zwiers L.-H."/>
            <person name="Turgeon B."/>
            <person name="Goodwin S."/>
            <person name="Spatafora J."/>
            <person name="Crous P."/>
            <person name="Grigoriev I."/>
        </authorList>
    </citation>
    <scope>NUCLEOTIDE SEQUENCE</scope>
    <source>
        <strain evidence="2">ATCC 36951</strain>
    </source>
</reference>
<accession>A0A6A6C9E8</accession>
<protein>
    <recommendedName>
        <fullName evidence="4">Hydrophobin</fullName>
    </recommendedName>
</protein>
<dbReference type="AlphaFoldDB" id="A0A6A6C9E8"/>
<dbReference type="GeneID" id="54561179"/>
<evidence type="ECO:0008006" key="4">
    <source>
        <dbReference type="Google" id="ProtNLM"/>
    </source>
</evidence>
<proteinExistence type="predicted"/>
<feature type="signal peptide" evidence="1">
    <location>
        <begin position="1"/>
        <end position="18"/>
    </location>
</feature>
<keyword evidence="1" id="KW-0732">Signal</keyword>
<keyword evidence="3" id="KW-1185">Reference proteome</keyword>
<dbReference type="Proteomes" id="UP000799537">
    <property type="component" value="Unassembled WGS sequence"/>
</dbReference>
<dbReference type="EMBL" id="ML993607">
    <property type="protein sequence ID" value="KAF2163807.1"/>
    <property type="molecule type" value="Genomic_DNA"/>
</dbReference>
<dbReference type="RefSeq" id="XP_033664696.1">
    <property type="nucleotide sequence ID" value="XM_033807907.1"/>
</dbReference>
<name>A0A6A6C9E8_ZASCE</name>
<evidence type="ECO:0000313" key="2">
    <source>
        <dbReference type="EMBL" id="KAF2163807.1"/>
    </source>
</evidence>